<dbReference type="KEGG" id="abs:AZOBR_p1140050"/>
<name>A0A9P1JWG4_9PROT</name>
<geneLocation type="plasmid" evidence="1 2">
    <name>AZOBR_p1</name>
</geneLocation>
<evidence type="ECO:0000313" key="1">
    <source>
        <dbReference type="EMBL" id="CCD01035.1"/>
    </source>
</evidence>
<dbReference type="EMBL" id="HE577328">
    <property type="protein sequence ID" value="CCD01035.1"/>
    <property type="molecule type" value="Genomic_DNA"/>
</dbReference>
<evidence type="ECO:0000313" key="2">
    <source>
        <dbReference type="Proteomes" id="UP000007319"/>
    </source>
</evidence>
<accession>A0A9P1JWG4</accession>
<reference evidence="1 2" key="1">
    <citation type="journal article" date="2011" name="PLoS Genet.">
        <title>Azospirillum genomes reveal transition of bacteria from aquatic to terrestrial environments.</title>
        <authorList>
            <person name="Wisniewski-Dye F."/>
            <person name="Borziak K."/>
            <person name="Khalsa-Moyers G."/>
            <person name="Alexandre G."/>
            <person name="Sukharnikov L.O."/>
            <person name="Wuichet K."/>
            <person name="Hurst G.B."/>
            <person name="McDonald W.H."/>
            <person name="Robertson J.S."/>
            <person name="Barbe V."/>
            <person name="Calteau A."/>
            <person name="Rouy Z."/>
            <person name="Mangenot S."/>
            <person name="Prigent-Combaret C."/>
            <person name="Normand P."/>
            <person name="Boyer M."/>
            <person name="Siguier P."/>
            <person name="Dessaux Y."/>
            <person name="Elmerich C."/>
            <person name="Condemine G."/>
            <person name="Krishnen G."/>
            <person name="Kennedy I."/>
            <person name="Paterson A.H."/>
            <person name="Gonzalez V."/>
            <person name="Mavingui P."/>
            <person name="Zhulin I.B."/>
        </authorList>
    </citation>
    <scope>NUCLEOTIDE SEQUENCE [LARGE SCALE GENOMIC DNA]</scope>
    <source>
        <strain evidence="1 2">Sp245</strain>
    </source>
</reference>
<keyword evidence="1" id="KW-0614">Plasmid</keyword>
<gene>
    <name evidence="1" type="ORF">AZOBR_p1140050</name>
</gene>
<dbReference type="AlphaFoldDB" id="A0A9P1JWG4"/>
<keyword evidence="2" id="KW-1185">Reference proteome</keyword>
<sequence>MFLRFKPHLHRSRDQHTALLL</sequence>
<dbReference type="Proteomes" id="UP000007319">
    <property type="component" value="Plasmid AZOBR_p1"/>
</dbReference>
<proteinExistence type="predicted"/>
<protein>
    <submittedName>
        <fullName evidence="1">Uncharacterized protein</fullName>
    </submittedName>
</protein>
<organism evidence="1 2">
    <name type="scientific">Azospirillum baldaniorum</name>
    <dbReference type="NCBI Taxonomy" id="1064539"/>
    <lineage>
        <taxon>Bacteria</taxon>
        <taxon>Pseudomonadati</taxon>
        <taxon>Pseudomonadota</taxon>
        <taxon>Alphaproteobacteria</taxon>
        <taxon>Rhodospirillales</taxon>
        <taxon>Azospirillaceae</taxon>
        <taxon>Azospirillum</taxon>
    </lineage>
</organism>